<evidence type="ECO:0000256" key="2">
    <source>
        <dbReference type="ARBA" id="ARBA00022692"/>
    </source>
</evidence>
<dbReference type="SUPFAM" id="SSF51306">
    <property type="entry name" value="LexA/Signal peptidase"/>
    <property type="match status" value="1"/>
</dbReference>
<evidence type="ECO:0000313" key="7">
    <source>
        <dbReference type="EMBL" id="MBB5642693.1"/>
    </source>
</evidence>
<reference evidence="7 8" key="1">
    <citation type="submission" date="2020-08" db="EMBL/GenBank/DDBJ databases">
        <title>Sequencing the genomes of 1000 actinobacteria strains.</title>
        <authorList>
            <person name="Klenk H.-P."/>
        </authorList>
    </citation>
    <scope>NUCLEOTIDE SEQUENCE [LARGE SCALE GENOMIC DNA]</scope>
    <source>
        <strain evidence="7 8">DSM 21065</strain>
    </source>
</reference>
<accession>A0A7W8ZYR6</accession>
<gene>
    <name evidence="7" type="ORF">BJ997_003241</name>
</gene>
<protein>
    <recommendedName>
        <fullName evidence="5">Signal peptidase I</fullName>
        <ecNumber evidence="5">3.4.21.89</ecNumber>
    </recommendedName>
</protein>
<dbReference type="RefSeq" id="WP_052541957.1">
    <property type="nucleotide sequence ID" value="NZ_JACHBQ010000001.1"/>
</dbReference>
<keyword evidence="4 6" id="KW-0472">Membrane</keyword>
<dbReference type="PANTHER" id="PTHR10806:SF6">
    <property type="entry name" value="SIGNAL PEPTIDASE COMPLEX CATALYTIC SUBUNIT SEC11"/>
    <property type="match status" value="1"/>
</dbReference>
<evidence type="ECO:0000256" key="5">
    <source>
        <dbReference type="NCBIfam" id="TIGR02228"/>
    </source>
</evidence>
<dbReference type="GO" id="GO:0006465">
    <property type="term" value="P:signal peptide processing"/>
    <property type="evidence" value="ECO:0007669"/>
    <property type="project" value="UniProtKB-UniRule"/>
</dbReference>
<dbReference type="InterPro" id="IPR001733">
    <property type="entry name" value="Peptidase_S26B"/>
</dbReference>
<organism evidence="7 8">
    <name type="scientific">Cryobacterium roopkundense</name>
    <dbReference type="NCBI Taxonomy" id="1001240"/>
    <lineage>
        <taxon>Bacteria</taxon>
        <taxon>Bacillati</taxon>
        <taxon>Actinomycetota</taxon>
        <taxon>Actinomycetes</taxon>
        <taxon>Micrococcales</taxon>
        <taxon>Microbacteriaceae</taxon>
        <taxon>Cryobacterium</taxon>
    </lineage>
</organism>
<dbReference type="NCBIfam" id="TIGR02228">
    <property type="entry name" value="sigpep_I_arch"/>
    <property type="match status" value="1"/>
</dbReference>
<keyword evidence="7" id="KW-0378">Hydrolase</keyword>
<evidence type="ECO:0000256" key="1">
    <source>
        <dbReference type="ARBA" id="ARBA00004370"/>
    </source>
</evidence>
<feature type="transmembrane region" description="Helical" evidence="6">
    <location>
        <begin position="169"/>
        <end position="193"/>
    </location>
</feature>
<dbReference type="PANTHER" id="PTHR10806">
    <property type="entry name" value="SIGNAL PEPTIDASE COMPLEX CATALYTIC SUBUNIT SEC11"/>
    <property type="match status" value="1"/>
</dbReference>
<comment type="caution">
    <text evidence="7">The sequence shown here is derived from an EMBL/GenBank/DDBJ whole genome shotgun (WGS) entry which is preliminary data.</text>
</comment>
<dbReference type="GO" id="GO:0009003">
    <property type="term" value="F:signal peptidase activity"/>
    <property type="evidence" value="ECO:0007669"/>
    <property type="project" value="UniProtKB-EC"/>
</dbReference>
<dbReference type="GO" id="GO:0004252">
    <property type="term" value="F:serine-type endopeptidase activity"/>
    <property type="evidence" value="ECO:0007669"/>
    <property type="project" value="UniProtKB-UniRule"/>
</dbReference>
<feature type="transmembrane region" description="Helical" evidence="6">
    <location>
        <begin position="26"/>
        <end position="52"/>
    </location>
</feature>
<name>A0A7W8ZYR6_9MICO</name>
<evidence type="ECO:0000256" key="4">
    <source>
        <dbReference type="ARBA" id="ARBA00023136"/>
    </source>
</evidence>
<keyword evidence="3 6" id="KW-1133">Transmembrane helix</keyword>
<keyword evidence="2 6" id="KW-0812">Transmembrane</keyword>
<dbReference type="CDD" id="cd06530">
    <property type="entry name" value="S26_SPase_I"/>
    <property type="match status" value="1"/>
</dbReference>
<evidence type="ECO:0000256" key="6">
    <source>
        <dbReference type="SAM" id="Phobius"/>
    </source>
</evidence>
<dbReference type="EC" id="3.4.21.89" evidence="5"/>
<evidence type="ECO:0000313" key="8">
    <source>
        <dbReference type="Proteomes" id="UP000561726"/>
    </source>
</evidence>
<dbReference type="Proteomes" id="UP000561726">
    <property type="component" value="Unassembled WGS sequence"/>
</dbReference>
<dbReference type="EMBL" id="JACHBQ010000001">
    <property type="protein sequence ID" value="MBB5642693.1"/>
    <property type="molecule type" value="Genomic_DNA"/>
</dbReference>
<proteinExistence type="predicted"/>
<dbReference type="InterPro" id="IPR019533">
    <property type="entry name" value="Peptidase_S26"/>
</dbReference>
<comment type="subcellular location">
    <subcellularLocation>
        <location evidence="1">Membrane</location>
    </subcellularLocation>
</comment>
<evidence type="ECO:0000256" key="3">
    <source>
        <dbReference type="ARBA" id="ARBA00022989"/>
    </source>
</evidence>
<dbReference type="InterPro" id="IPR036286">
    <property type="entry name" value="LexA/Signal_pep-like_sf"/>
</dbReference>
<dbReference type="OrthoDB" id="3178064at2"/>
<sequence length="201" mass="21080">MTEADAGGSEPTAVTPAPAVAAEKSLWHYLGLVLSAAVLLLVIALAVMLIVVPKATGSIPLTVLTSSMEPGFPPGTLIIVRPVDPSDLRLGDVITYQMQSGKPGVITHRIMAINSSSAGDLTFVLQGDNNSEPDLEEVLAEQIQGRLWYSVPFIGFVNSAVNGENRAWIIPVGAVLLFSYAGYMVASGALAAVKKRRGAQP</sequence>
<dbReference type="AlphaFoldDB" id="A0A7W8ZYR6"/>
<dbReference type="GO" id="GO:0016020">
    <property type="term" value="C:membrane"/>
    <property type="evidence" value="ECO:0007669"/>
    <property type="project" value="UniProtKB-SubCell"/>
</dbReference>